<dbReference type="Proteomes" id="UP001552594">
    <property type="component" value="Unassembled WGS sequence"/>
</dbReference>
<feature type="signal peptide" evidence="1">
    <location>
        <begin position="1"/>
        <end position="29"/>
    </location>
</feature>
<dbReference type="EMBL" id="JBFAUK010000056">
    <property type="protein sequence ID" value="MEV5511240.1"/>
    <property type="molecule type" value="Genomic_DNA"/>
</dbReference>
<proteinExistence type="predicted"/>
<keyword evidence="3" id="KW-1185">Reference proteome</keyword>
<gene>
    <name evidence="2" type="ORF">AB0L16_33335</name>
</gene>
<accession>A0ABV3KBK3</accession>
<feature type="chain" id="PRO_5046318566" evidence="1">
    <location>
        <begin position="30"/>
        <end position="161"/>
    </location>
</feature>
<comment type="caution">
    <text evidence="2">The sequence shown here is derived from an EMBL/GenBank/DDBJ whole genome shotgun (WGS) entry which is preliminary data.</text>
</comment>
<organism evidence="2 3">
    <name type="scientific">Streptomyces orinoci</name>
    <name type="common">Streptoverticillium orinoci</name>
    <dbReference type="NCBI Taxonomy" id="67339"/>
    <lineage>
        <taxon>Bacteria</taxon>
        <taxon>Bacillati</taxon>
        <taxon>Actinomycetota</taxon>
        <taxon>Actinomycetes</taxon>
        <taxon>Kitasatosporales</taxon>
        <taxon>Streptomycetaceae</taxon>
        <taxon>Streptomyces</taxon>
    </lineage>
</organism>
<name>A0ABV3KBK3_STRON</name>
<evidence type="ECO:0000313" key="3">
    <source>
        <dbReference type="Proteomes" id="UP001552594"/>
    </source>
</evidence>
<evidence type="ECO:0000256" key="1">
    <source>
        <dbReference type="SAM" id="SignalP"/>
    </source>
</evidence>
<dbReference type="InterPro" id="IPR021903">
    <property type="entry name" value="DUF3515"/>
</dbReference>
<dbReference type="RefSeq" id="WP_109283687.1">
    <property type="nucleotide sequence ID" value="NZ_JBFAUK010000056.1"/>
</dbReference>
<protein>
    <submittedName>
        <fullName evidence="2">DUF3515 domain-containing protein</fullName>
    </submittedName>
</protein>
<keyword evidence="1" id="KW-0732">Signal</keyword>
<dbReference type="PROSITE" id="PS51257">
    <property type="entry name" value="PROKAR_LIPOPROTEIN"/>
    <property type="match status" value="1"/>
</dbReference>
<dbReference type="Pfam" id="PF12028">
    <property type="entry name" value="DUF3515"/>
    <property type="match status" value="1"/>
</dbReference>
<reference evidence="2 3" key="1">
    <citation type="submission" date="2024-06" db="EMBL/GenBank/DDBJ databases">
        <title>The Natural Products Discovery Center: Release of the First 8490 Sequenced Strains for Exploring Actinobacteria Biosynthetic Diversity.</title>
        <authorList>
            <person name="Kalkreuter E."/>
            <person name="Kautsar S.A."/>
            <person name="Yang D."/>
            <person name="Bader C.D."/>
            <person name="Teijaro C.N."/>
            <person name="Fluegel L."/>
            <person name="Davis C.M."/>
            <person name="Simpson J.R."/>
            <person name="Lauterbach L."/>
            <person name="Steele A.D."/>
            <person name="Gui C."/>
            <person name="Meng S."/>
            <person name="Li G."/>
            <person name="Viehrig K."/>
            <person name="Ye F."/>
            <person name="Su P."/>
            <person name="Kiefer A.F."/>
            <person name="Nichols A."/>
            <person name="Cepeda A.J."/>
            <person name="Yan W."/>
            <person name="Fan B."/>
            <person name="Jiang Y."/>
            <person name="Adhikari A."/>
            <person name="Zheng C.-J."/>
            <person name="Schuster L."/>
            <person name="Cowan T.M."/>
            <person name="Smanski M.J."/>
            <person name="Chevrette M.G."/>
            <person name="De Carvalho L.P.S."/>
            <person name="Shen B."/>
        </authorList>
    </citation>
    <scope>NUCLEOTIDE SEQUENCE [LARGE SCALE GENOMIC DNA]</scope>
    <source>
        <strain evidence="2 3">NPDC052347</strain>
    </source>
</reference>
<sequence>MKSSLRRPLGLSAAVLLLGAAGCSSQDRAAPAAPTPSGHQAQLCRALHGALPRTVGGLPRQDTSSEFTAAWGGNGDRISLRCGVPRPAMFDKVTTQSAEIDGVDWAPERLSDGSVRCTTSLRPVYIEVTLPKKITGDGGDMSALTDLAAAVNRTVPAESTG</sequence>
<evidence type="ECO:0000313" key="2">
    <source>
        <dbReference type="EMBL" id="MEV5511240.1"/>
    </source>
</evidence>